<protein>
    <recommendedName>
        <fullName evidence="2">Proteinase-activated receptor 1</fullName>
    </recommendedName>
    <alternativeName>
        <fullName evidence="15">Thrombin receptor</fullName>
    </alternativeName>
</protein>
<evidence type="ECO:0000256" key="2">
    <source>
        <dbReference type="ARBA" id="ARBA00019705"/>
    </source>
</evidence>
<feature type="disulfide bond" evidence="16">
    <location>
        <begin position="178"/>
        <end position="257"/>
    </location>
</feature>
<organism evidence="20 21">
    <name type="scientific">Varanus komodoensis</name>
    <name type="common">Komodo dragon</name>
    <dbReference type="NCBI Taxonomy" id="61221"/>
    <lineage>
        <taxon>Eukaryota</taxon>
        <taxon>Metazoa</taxon>
        <taxon>Chordata</taxon>
        <taxon>Craniata</taxon>
        <taxon>Vertebrata</taxon>
        <taxon>Euteleostomi</taxon>
        <taxon>Lepidosauria</taxon>
        <taxon>Squamata</taxon>
        <taxon>Bifurcata</taxon>
        <taxon>Unidentata</taxon>
        <taxon>Episquamata</taxon>
        <taxon>Toxicofera</taxon>
        <taxon>Anguimorpha</taxon>
        <taxon>Paleoanguimorpha</taxon>
        <taxon>Varanoidea</taxon>
        <taxon>Varanidae</taxon>
        <taxon>Varanus</taxon>
    </lineage>
</organism>
<dbReference type="GO" id="GO:0007596">
    <property type="term" value="P:blood coagulation"/>
    <property type="evidence" value="ECO:0007669"/>
    <property type="project" value="UniProtKB-KW"/>
</dbReference>
<dbReference type="PRINTS" id="PR01428">
    <property type="entry name" value="PROTEASEAR"/>
</dbReference>
<evidence type="ECO:0000256" key="1">
    <source>
        <dbReference type="ARBA" id="ARBA00004651"/>
    </source>
</evidence>
<evidence type="ECO:0000256" key="5">
    <source>
        <dbReference type="ARBA" id="ARBA00022696"/>
    </source>
</evidence>
<dbReference type="PROSITE" id="PS00237">
    <property type="entry name" value="G_PROTEIN_RECEP_F1_1"/>
    <property type="match status" value="1"/>
</dbReference>
<feature type="transmembrane region" description="Helical" evidence="18">
    <location>
        <begin position="351"/>
        <end position="376"/>
    </location>
</feature>
<dbReference type="AlphaFoldDB" id="A0A8D2IY39"/>
<dbReference type="Gene3D" id="1.20.1070.10">
    <property type="entry name" value="Rhodopsin 7-helix transmembrane proteins"/>
    <property type="match status" value="1"/>
</dbReference>
<keyword evidence="6" id="KW-0732">Signal</keyword>
<evidence type="ECO:0000256" key="13">
    <source>
        <dbReference type="ARBA" id="ARBA00023180"/>
    </source>
</evidence>
<evidence type="ECO:0000256" key="14">
    <source>
        <dbReference type="ARBA" id="ARBA00023224"/>
    </source>
</evidence>
<evidence type="ECO:0000256" key="10">
    <source>
        <dbReference type="ARBA" id="ARBA00023136"/>
    </source>
</evidence>
<feature type="transmembrane region" description="Helical" evidence="18">
    <location>
        <begin position="222"/>
        <end position="242"/>
    </location>
</feature>
<evidence type="ECO:0000259" key="19">
    <source>
        <dbReference type="PROSITE" id="PS50262"/>
    </source>
</evidence>
<dbReference type="GO" id="GO:0030194">
    <property type="term" value="P:positive regulation of blood coagulation"/>
    <property type="evidence" value="ECO:0007669"/>
    <property type="project" value="TreeGrafter"/>
</dbReference>
<evidence type="ECO:0000313" key="21">
    <source>
        <dbReference type="Proteomes" id="UP000694545"/>
    </source>
</evidence>
<keyword evidence="8 17" id="KW-0297">G-protein coupled receptor</keyword>
<accession>A0A8D2IY39</accession>
<keyword evidence="13" id="KW-0325">Glycoprotein</keyword>
<evidence type="ECO:0000256" key="11">
    <source>
        <dbReference type="ARBA" id="ARBA00023157"/>
    </source>
</evidence>
<evidence type="ECO:0000256" key="7">
    <source>
        <dbReference type="ARBA" id="ARBA00022989"/>
    </source>
</evidence>
<dbReference type="Proteomes" id="UP000694545">
    <property type="component" value="Unplaced"/>
</dbReference>
<keyword evidence="4 17" id="KW-0812">Transmembrane</keyword>
<evidence type="ECO:0000256" key="8">
    <source>
        <dbReference type="ARBA" id="ARBA00023040"/>
    </source>
</evidence>
<feature type="transmembrane region" description="Helical" evidence="18">
    <location>
        <begin position="183"/>
        <end position="201"/>
    </location>
</feature>
<feature type="transmembrane region" description="Helical" evidence="18">
    <location>
        <begin position="113"/>
        <end position="132"/>
    </location>
</feature>
<keyword evidence="11 16" id="KW-1015">Disulfide bond</keyword>
<dbReference type="InterPro" id="IPR000935">
    <property type="entry name" value="Thrmbn_rcpt"/>
</dbReference>
<evidence type="ECO:0000256" key="12">
    <source>
        <dbReference type="ARBA" id="ARBA00023170"/>
    </source>
</evidence>
<feature type="transmembrane region" description="Helical" evidence="18">
    <location>
        <begin position="316"/>
        <end position="339"/>
    </location>
</feature>
<dbReference type="SUPFAM" id="SSF81321">
    <property type="entry name" value="Family A G protein-coupled receptor-like"/>
    <property type="match status" value="1"/>
</dbReference>
<evidence type="ECO:0000256" key="9">
    <source>
        <dbReference type="ARBA" id="ARBA00023084"/>
    </source>
</evidence>
<sequence length="411" mass="46547">MTASYLILELQSLDRGVLHSCLKRLCKIWPPSYHRHPKEVADLCWGRKAPLDMRFHPFDLKIELRSIGVCILLLSDSSGEHKPKGLLPIATSKDIEKYLTDPWLTNFVPTIEILVFTLGLPLNIMAILIFVVKTKLNKPAVVYMFSLASADVLCVSVLPLKIIYHYSGNHWAFGREVCGCAVATFYCNMYCSILLMTVISIDRFLAVVYPMQSLSWRTVRRASVVSAAIWLVAIAGVIPLLINDLTQEVPQLNITTCYDALQFSLVKKTFHYYYTALSVMFFFIPLLISTTCYVCIIRKLAASNVAGNLGKKKHAILLTSAVLCSFIACFGPTHVMLLMQDFWPDEQLEHLYVAHLLCLCAGTLNCCIDPLIYYYASSEFQKQCWNLLCQRKHSAFDKDLRRKHSSTTTFS</sequence>
<evidence type="ECO:0000256" key="17">
    <source>
        <dbReference type="RuleBase" id="RU000688"/>
    </source>
</evidence>
<feature type="transmembrane region" description="Helical" evidence="18">
    <location>
        <begin position="272"/>
        <end position="296"/>
    </location>
</feature>
<dbReference type="PANTHER" id="PTHR24232">
    <property type="entry name" value="G-PROTEIN COUPLED RECEPTOR"/>
    <property type="match status" value="1"/>
</dbReference>
<keyword evidence="14 17" id="KW-0807">Transducer</keyword>
<dbReference type="InterPro" id="IPR003912">
    <property type="entry name" value="Protea_act_rcpt"/>
</dbReference>
<dbReference type="GO" id="GO:0035025">
    <property type="term" value="P:positive regulation of Rho protein signal transduction"/>
    <property type="evidence" value="ECO:0007669"/>
    <property type="project" value="TreeGrafter"/>
</dbReference>
<keyword evidence="12 17" id="KW-0675">Receptor</keyword>
<dbReference type="PRINTS" id="PR00908">
    <property type="entry name" value="THROMBINR"/>
</dbReference>
<dbReference type="Ensembl" id="ENSVKKT00000001731.1">
    <property type="protein sequence ID" value="ENSVKKP00000001673.1"/>
    <property type="gene ID" value="ENSVKKG00000001363.1"/>
</dbReference>
<proteinExistence type="inferred from homology"/>
<keyword evidence="7 18" id="KW-1133">Transmembrane helix</keyword>
<keyword evidence="21" id="KW-1185">Reference proteome</keyword>
<name>A0A8D2IY39_VARKO</name>
<reference evidence="20" key="2">
    <citation type="submission" date="2025-09" db="UniProtKB">
        <authorList>
            <consortium name="Ensembl"/>
        </authorList>
    </citation>
    <scope>IDENTIFICATION</scope>
</reference>
<evidence type="ECO:0000256" key="15">
    <source>
        <dbReference type="ARBA" id="ARBA00031780"/>
    </source>
</evidence>
<comment type="similarity">
    <text evidence="17">Belongs to the G-protein coupled receptor 1 family.</text>
</comment>
<reference evidence="20" key="1">
    <citation type="submission" date="2025-08" db="UniProtKB">
        <authorList>
            <consortium name="Ensembl"/>
        </authorList>
    </citation>
    <scope>IDENTIFICATION</scope>
</reference>
<evidence type="ECO:0000313" key="20">
    <source>
        <dbReference type="Ensembl" id="ENSVKKP00000001673.1"/>
    </source>
</evidence>
<evidence type="ECO:0000256" key="6">
    <source>
        <dbReference type="ARBA" id="ARBA00022729"/>
    </source>
</evidence>
<dbReference type="GO" id="GO:0007200">
    <property type="term" value="P:phospholipase C-activating G protein-coupled receptor signaling pathway"/>
    <property type="evidence" value="ECO:0007669"/>
    <property type="project" value="TreeGrafter"/>
</dbReference>
<dbReference type="InterPro" id="IPR000276">
    <property type="entry name" value="GPCR_Rhodpsn"/>
</dbReference>
<dbReference type="GO" id="GO:0015057">
    <property type="term" value="F:thrombin-activated receptor activity"/>
    <property type="evidence" value="ECO:0007669"/>
    <property type="project" value="InterPro"/>
</dbReference>
<dbReference type="PANTHER" id="PTHR24232:SF20">
    <property type="entry name" value="PROTEINASE-ACTIVATED RECEPTOR 1"/>
    <property type="match status" value="1"/>
</dbReference>
<feature type="transmembrane region" description="Helical" evidence="18">
    <location>
        <begin position="141"/>
        <end position="163"/>
    </location>
</feature>
<dbReference type="PRINTS" id="PR00237">
    <property type="entry name" value="GPCRRHODOPSN"/>
</dbReference>
<dbReference type="OMA" id="CYICIIR"/>
<evidence type="ECO:0000256" key="3">
    <source>
        <dbReference type="ARBA" id="ARBA00022475"/>
    </source>
</evidence>
<comment type="subcellular location">
    <subcellularLocation>
        <location evidence="1">Cell membrane</location>
        <topology evidence="1">Multi-pass membrane protein</topology>
    </subcellularLocation>
</comment>
<feature type="domain" description="G-protein coupled receptors family 1 profile" evidence="19">
    <location>
        <begin position="122"/>
        <end position="373"/>
    </location>
</feature>
<evidence type="ECO:0000256" key="16">
    <source>
        <dbReference type="PIRSR" id="PIRSR603912-52"/>
    </source>
</evidence>
<keyword evidence="3" id="KW-1003">Cell membrane</keyword>
<evidence type="ECO:0000256" key="18">
    <source>
        <dbReference type="SAM" id="Phobius"/>
    </source>
</evidence>
<dbReference type="Pfam" id="PF00001">
    <property type="entry name" value="7tm_1"/>
    <property type="match status" value="1"/>
</dbReference>
<keyword evidence="9" id="KW-0094">Blood coagulation</keyword>
<dbReference type="InterPro" id="IPR017452">
    <property type="entry name" value="GPCR_Rhodpsn_7TM"/>
</dbReference>
<dbReference type="PROSITE" id="PS50262">
    <property type="entry name" value="G_PROTEIN_RECEP_F1_2"/>
    <property type="match status" value="1"/>
</dbReference>
<keyword evidence="5" id="KW-0356">Hemostasis</keyword>
<evidence type="ECO:0000256" key="4">
    <source>
        <dbReference type="ARBA" id="ARBA00022692"/>
    </source>
</evidence>
<dbReference type="GO" id="GO:0005886">
    <property type="term" value="C:plasma membrane"/>
    <property type="evidence" value="ECO:0007669"/>
    <property type="project" value="UniProtKB-SubCell"/>
</dbReference>
<dbReference type="FunFam" id="1.20.1070.10:FF:000040">
    <property type="entry name" value="Coagulation factor 2 (thrombin) receptor"/>
    <property type="match status" value="1"/>
</dbReference>
<keyword evidence="10 18" id="KW-0472">Membrane</keyword>